<protein>
    <recommendedName>
        <fullName evidence="3">Protein BIG1</fullName>
    </recommendedName>
</protein>
<dbReference type="GO" id="GO:0005789">
    <property type="term" value="C:endoplasmic reticulum membrane"/>
    <property type="evidence" value="ECO:0007669"/>
    <property type="project" value="UniProtKB-SubCell"/>
</dbReference>
<feature type="transmembrane region" description="Helical" evidence="10">
    <location>
        <begin position="250"/>
        <end position="273"/>
    </location>
</feature>
<sequence>MASRFLVVAAVANAVLAYSNTAPVVAWSSSYSSALNSLPSQLDSTFHSISLLESILDAEDICNHDAVVIIAQPGLHASDLRTLSPTARISRSLSSSPSARQYPYLPAHPELDLTSIAGRVSSKCGSRLLQYSPGHADVTLEQDAKHVVYLGMPHLDESGRARKEAIANHERLLGIELEALASEFPDHLVIYTGSPLFPSAFSKRQAADIPDRPTLDISSQPLTFSASAAANTTLPSGGILKRYQILTSGLITILLVVFFIFVPVLLIGINALASIQNPVRTDVSKSFNAQERKNQ</sequence>
<accession>A0A0C3CPJ8</accession>
<evidence type="ECO:0000256" key="10">
    <source>
        <dbReference type="SAM" id="Phobius"/>
    </source>
</evidence>
<name>A0A0C3CPJ8_HEBCY</name>
<keyword evidence="13" id="KW-1185">Reference proteome</keyword>
<gene>
    <name evidence="12" type="ORF">M413DRAFT_440799</name>
</gene>
<organism evidence="12 13">
    <name type="scientific">Hebeloma cylindrosporum</name>
    <dbReference type="NCBI Taxonomy" id="76867"/>
    <lineage>
        <taxon>Eukaryota</taxon>
        <taxon>Fungi</taxon>
        <taxon>Dikarya</taxon>
        <taxon>Basidiomycota</taxon>
        <taxon>Agaricomycotina</taxon>
        <taxon>Agaricomycetes</taxon>
        <taxon>Agaricomycetidae</taxon>
        <taxon>Agaricales</taxon>
        <taxon>Agaricineae</taxon>
        <taxon>Hymenogastraceae</taxon>
        <taxon>Hebeloma</taxon>
    </lineage>
</organism>
<keyword evidence="6" id="KW-0256">Endoplasmic reticulum</keyword>
<dbReference type="AlphaFoldDB" id="A0A0C3CPJ8"/>
<comment type="similarity">
    <text evidence="2">Belongs to the BIG1 family.</text>
</comment>
<evidence type="ECO:0000256" key="3">
    <source>
        <dbReference type="ARBA" id="ARBA00022089"/>
    </source>
</evidence>
<feature type="chain" id="PRO_5002162658" description="Protein BIG1" evidence="11">
    <location>
        <begin position="18"/>
        <end position="295"/>
    </location>
</feature>
<evidence type="ECO:0000313" key="12">
    <source>
        <dbReference type="EMBL" id="KIM45761.1"/>
    </source>
</evidence>
<dbReference type="EMBL" id="KN831771">
    <property type="protein sequence ID" value="KIM45761.1"/>
    <property type="molecule type" value="Genomic_DNA"/>
</dbReference>
<keyword evidence="4 10" id="KW-0812">Transmembrane</keyword>
<evidence type="ECO:0000313" key="13">
    <source>
        <dbReference type="Proteomes" id="UP000053424"/>
    </source>
</evidence>
<dbReference type="PANTHER" id="PTHR28285">
    <property type="entry name" value="PROTEIN BIG1"/>
    <property type="match status" value="1"/>
</dbReference>
<evidence type="ECO:0000256" key="1">
    <source>
        <dbReference type="ARBA" id="ARBA00004115"/>
    </source>
</evidence>
<reference evidence="12 13" key="1">
    <citation type="submission" date="2014-04" db="EMBL/GenBank/DDBJ databases">
        <authorList>
            <consortium name="DOE Joint Genome Institute"/>
            <person name="Kuo A."/>
            <person name="Gay G."/>
            <person name="Dore J."/>
            <person name="Kohler A."/>
            <person name="Nagy L.G."/>
            <person name="Floudas D."/>
            <person name="Copeland A."/>
            <person name="Barry K.W."/>
            <person name="Cichocki N."/>
            <person name="Veneault-Fourrey C."/>
            <person name="LaButti K."/>
            <person name="Lindquist E.A."/>
            <person name="Lipzen A."/>
            <person name="Lundell T."/>
            <person name="Morin E."/>
            <person name="Murat C."/>
            <person name="Sun H."/>
            <person name="Tunlid A."/>
            <person name="Henrissat B."/>
            <person name="Grigoriev I.V."/>
            <person name="Hibbett D.S."/>
            <person name="Martin F."/>
            <person name="Nordberg H.P."/>
            <person name="Cantor M.N."/>
            <person name="Hua S.X."/>
        </authorList>
    </citation>
    <scope>NUCLEOTIDE SEQUENCE [LARGE SCALE GENOMIC DNA]</scope>
    <source>
        <strain evidence="13">h7</strain>
    </source>
</reference>
<proteinExistence type="inferred from homology"/>
<keyword evidence="9" id="KW-0961">Cell wall biogenesis/degradation</keyword>
<comment type="subcellular location">
    <subcellularLocation>
        <location evidence="1">Endoplasmic reticulum membrane</location>
        <topology evidence="1">Single-pass type I membrane protein</topology>
    </subcellularLocation>
</comment>
<keyword evidence="5 11" id="KW-0732">Signal</keyword>
<evidence type="ECO:0000256" key="8">
    <source>
        <dbReference type="ARBA" id="ARBA00023136"/>
    </source>
</evidence>
<keyword evidence="7 10" id="KW-1133">Transmembrane helix</keyword>
<feature type="signal peptide" evidence="11">
    <location>
        <begin position="1"/>
        <end position="17"/>
    </location>
</feature>
<keyword evidence="8 10" id="KW-0472">Membrane</keyword>
<evidence type="ECO:0000256" key="5">
    <source>
        <dbReference type="ARBA" id="ARBA00022729"/>
    </source>
</evidence>
<dbReference type="GO" id="GO:0006078">
    <property type="term" value="P:(1-&gt;6)-beta-D-glucan biosynthetic process"/>
    <property type="evidence" value="ECO:0007669"/>
    <property type="project" value="TreeGrafter"/>
</dbReference>
<dbReference type="OrthoDB" id="10029326at2759"/>
<evidence type="ECO:0000256" key="7">
    <source>
        <dbReference type="ARBA" id="ARBA00022989"/>
    </source>
</evidence>
<dbReference type="GO" id="GO:0071555">
    <property type="term" value="P:cell wall organization"/>
    <property type="evidence" value="ECO:0007669"/>
    <property type="project" value="UniProtKB-KW"/>
</dbReference>
<reference evidence="13" key="2">
    <citation type="submission" date="2015-01" db="EMBL/GenBank/DDBJ databases">
        <title>Evolutionary Origins and Diversification of the Mycorrhizal Mutualists.</title>
        <authorList>
            <consortium name="DOE Joint Genome Institute"/>
            <consortium name="Mycorrhizal Genomics Consortium"/>
            <person name="Kohler A."/>
            <person name="Kuo A."/>
            <person name="Nagy L.G."/>
            <person name="Floudas D."/>
            <person name="Copeland A."/>
            <person name="Barry K.W."/>
            <person name="Cichocki N."/>
            <person name="Veneault-Fourrey C."/>
            <person name="LaButti K."/>
            <person name="Lindquist E.A."/>
            <person name="Lipzen A."/>
            <person name="Lundell T."/>
            <person name="Morin E."/>
            <person name="Murat C."/>
            <person name="Riley R."/>
            <person name="Ohm R."/>
            <person name="Sun H."/>
            <person name="Tunlid A."/>
            <person name="Henrissat B."/>
            <person name="Grigoriev I.V."/>
            <person name="Hibbett D.S."/>
            <person name="Martin F."/>
        </authorList>
    </citation>
    <scope>NUCLEOTIDE SEQUENCE [LARGE SCALE GENOMIC DNA]</scope>
    <source>
        <strain evidence="13">h7</strain>
    </source>
</reference>
<evidence type="ECO:0000256" key="2">
    <source>
        <dbReference type="ARBA" id="ARBA00008203"/>
    </source>
</evidence>
<dbReference type="GO" id="GO:0009272">
    <property type="term" value="P:fungal-type cell wall biogenesis"/>
    <property type="evidence" value="ECO:0007669"/>
    <property type="project" value="TreeGrafter"/>
</dbReference>
<dbReference type="PANTHER" id="PTHR28285:SF1">
    <property type="entry name" value="PROTEIN BIG1"/>
    <property type="match status" value="1"/>
</dbReference>
<evidence type="ECO:0000256" key="9">
    <source>
        <dbReference type="ARBA" id="ARBA00023316"/>
    </source>
</evidence>
<evidence type="ECO:0000256" key="6">
    <source>
        <dbReference type="ARBA" id="ARBA00022824"/>
    </source>
</evidence>
<dbReference type="HOGENOM" id="CLU_083986_0_0_1"/>
<dbReference type="Proteomes" id="UP000053424">
    <property type="component" value="Unassembled WGS sequence"/>
</dbReference>
<dbReference type="InterPro" id="IPR037654">
    <property type="entry name" value="Big1"/>
</dbReference>
<evidence type="ECO:0000256" key="11">
    <source>
        <dbReference type="SAM" id="SignalP"/>
    </source>
</evidence>
<evidence type="ECO:0000256" key="4">
    <source>
        <dbReference type="ARBA" id="ARBA00022692"/>
    </source>
</evidence>